<feature type="domain" description="HTH crp-type" evidence="5">
    <location>
        <begin position="154"/>
        <end position="228"/>
    </location>
</feature>
<protein>
    <recommendedName>
        <fullName evidence="8">Crp/Fnr family transcriptional regulator</fullName>
    </recommendedName>
</protein>
<reference evidence="6 7" key="1">
    <citation type="journal article" date="2020" name="Microorganisms">
        <title>Osmotic Adaptation and Compatible Solute Biosynthesis of Phototrophic Bacteria as Revealed from Genome Analyses.</title>
        <authorList>
            <person name="Imhoff J.F."/>
            <person name="Rahn T."/>
            <person name="Kunzel S."/>
            <person name="Keller A."/>
            <person name="Neulinger S.C."/>
        </authorList>
    </citation>
    <scope>NUCLEOTIDE SEQUENCE [LARGE SCALE GENOMIC DNA]</scope>
    <source>
        <strain evidence="6 7">DSM 9895</strain>
    </source>
</reference>
<dbReference type="InterPro" id="IPR018490">
    <property type="entry name" value="cNMP-bd_dom_sf"/>
</dbReference>
<sequence>MATNDMSPGARALLTKLDLFAKLDPQARRTLAGLLDRPQVSYERGQDLMTQGALRRDSYVILTGWAARSKTLPDGRRQILSFLTPGDAVGLFGAITPVATSSVTALSDLTAAPFAPTAIVRTIARSPQLAAALVWAAAREQEIMGEHLVSLGRRSARERVAHLFLELWARLKVRGLAGGDQLQVPLTQQIIADALGLSVVHVNRTLRQLAAEGLLAVKRESVALLDIRQLHQVTGFDEDYLMHHAMPQDLAAELARLVTHGPG</sequence>
<dbReference type="InterPro" id="IPR036388">
    <property type="entry name" value="WH-like_DNA-bd_sf"/>
</dbReference>
<feature type="domain" description="Cyclic nucleotide-binding" evidence="4">
    <location>
        <begin position="19"/>
        <end position="90"/>
    </location>
</feature>
<dbReference type="RefSeq" id="WP_200339715.1">
    <property type="nucleotide sequence ID" value="NZ_NRRL01000008.1"/>
</dbReference>
<keyword evidence="2" id="KW-0238">DNA-binding</keyword>
<keyword evidence="7" id="KW-1185">Reference proteome</keyword>
<dbReference type="InterPro" id="IPR012318">
    <property type="entry name" value="HTH_CRP"/>
</dbReference>
<proteinExistence type="predicted"/>
<name>A0ABS1DAS8_9PROT</name>
<dbReference type="EMBL" id="NRRL01000008">
    <property type="protein sequence ID" value="MBK1667561.1"/>
    <property type="molecule type" value="Genomic_DNA"/>
</dbReference>
<evidence type="ECO:0000256" key="1">
    <source>
        <dbReference type="ARBA" id="ARBA00023015"/>
    </source>
</evidence>
<organism evidence="6 7">
    <name type="scientific">Rhodovibrio sodomensis</name>
    <dbReference type="NCBI Taxonomy" id="1088"/>
    <lineage>
        <taxon>Bacteria</taxon>
        <taxon>Pseudomonadati</taxon>
        <taxon>Pseudomonadota</taxon>
        <taxon>Alphaproteobacteria</taxon>
        <taxon>Rhodospirillales</taxon>
        <taxon>Rhodovibrionaceae</taxon>
        <taxon>Rhodovibrio</taxon>
    </lineage>
</organism>
<dbReference type="SUPFAM" id="SSF51206">
    <property type="entry name" value="cAMP-binding domain-like"/>
    <property type="match status" value="1"/>
</dbReference>
<dbReference type="CDD" id="cd00038">
    <property type="entry name" value="CAP_ED"/>
    <property type="match status" value="1"/>
</dbReference>
<dbReference type="Gene3D" id="2.60.120.10">
    <property type="entry name" value="Jelly Rolls"/>
    <property type="match status" value="1"/>
</dbReference>
<evidence type="ECO:0000256" key="2">
    <source>
        <dbReference type="ARBA" id="ARBA00023125"/>
    </source>
</evidence>
<dbReference type="PROSITE" id="PS50042">
    <property type="entry name" value="CNMP_BINDING_3"/>
    <property type="match status" value="1"/>
</dbReference>
<evidence type="ECO:0000313" key="6">
    <source>
        <dbReference type="EMBL" id="MBK1667561.1"/>
    </source>
</evidence>
<keyword evidence="1" id="KW-0805">Transcription regulation</keyword>
<dbReference type="InterPro" id="IPR000595">
    <property type="entry name" value="cNMP-bd_dom"/>
</dbReference>
<dbReference type="PROSITE" id="PS51063">
    <property type="entry name" value="HTH_CRP_2"/>
    <property type="match status" value="1"/>
</dbReference>
<evidence type="ECO:0000313" key="7">
    <source>
        <dbReference type="Proteomes" id="UP001296873"/>
    </source>
</evidence>
<dbReference type="InterPro" id="IPR050397">
    <property type="entry name" value="Env_Response_Regulators"/>
</dbReference>
<dbReference type="PANTHER" id="PTHR24567">
    <property type="entry name" value="CRP FAMILY TRANSCRIPTIONAL REGULATORY PROTEIN"/>
    <property type="match status" value="1"/>
</dbReference>
<accession>A0ABS1DAS8</accession>
<dbReference type="PANTHER" id="PTHR24567:SF68">
    <property type="entry name" value="DNA-BINDING TRANSCRIPTIONAL DUAL REGULATOR CRP"/>
    <property type="match status" value="1"/>
</dbReference>
<dbReference type="SMART" id="SM00100">
    <property type="entry name" value="cNMP"/>
    <property type="match status" value="1"/>
</dbReference>
<evidence type="ECO:0000259" key="4">
    <source>
        <dbReference type="PROSITE" id="PS50042"/>
    </source>
</evidence>
<dbReference type="Gene3D" id="1.10.10.10">
    <property type="entry name" value="Winged helix-like DNA-binding domain superfamily/Winged helix DNA-binding domain"/>
    <property type="match status" value="1"/>
</dbReference>
<dbReference type="SUPFAM" id="SSF46785">
    <property type="entry name" value="Winged helix' DNA-binding domain"/>
    <property type="match status" value="1"/>
</dbReference>
<dbReference type="InterPro" id="IPR036390">
    <property type="entry name" value="WH_DNA-bd_sf"/>
</dbReference>
<dbReference type="SMART" id="SM00419">
    <property type="entry name" value="HTH_CRP"/>
    <property type="match status" value="1"/>
</dbReference>
<dbReference type="Proteomes" id="UP001296873">
    <property type="component" value="Unassembled WGS sequence"/>
</dbReference>
<evidence type="ECO:0008006" key="8">
    <source>
        <dbReference type="Google" id="ProtNLM"/>
    </source>
</evidence>
<gene>
    <name evidence="6" type="ORF">CKO28_05885</name>
</gene>
<keyword evidence="3" id="KW-0804">Transcription</keyword>
<dbReference type="InterPro" id="IPR014710">
    <property type="entry name" value="RmlC-like_jellyroll"/>
</dbReference>
<evidence type="ECO:0000256" key="3">
    <source>
        <dbReference type="ARBA" id="ARBA00023163"/>
    </source>
</evidence>
<dbReference type="Pfam" id="PF13545">
    <property type="entry name" value="HTH_Crp_2"/>
    <property type="match status" value="1"/>
</dbReference>
<comment type="caution">
    <text evidence="6">The sequence shown here is derived from an EMBL/GenBank/DDBJ whole genome shotgun (WGS) entry which is preliminary data.</text>
</comment>
<dbReference type="Pfam" id="PF00027">
    <property type="entry name" value="cNMP_binding"/>
    <property type="match status" value="1"/>
</dbReference>
<evidence type="ECO:0000259" key="5">
    <source>
        <dbReference type="PROSITE" id="PS51063"/>
    </source>
</evidence>